<name>A0A2Z3HSI4_9CAUL</name>
<dbReference type="EMBL" id="CP029479">
    <property type="protein sequence ID" value="AWM78232.1"/>
    <property type="molecule type" value="Genomic_DNA"/>
</dbReference>
<gene>
    <name evidence="2" type="ORF">HYN04_11000</name>
</gene>
<sequence length="331" mass="34350">MSDTFRALRAHKTDAGIETRLETLTDADLMDGDVTVRVEASTINFKDGLALTGRSPILRTFPLIPGIDFAGVVEASSHAGFAPGDRVVLNGWGVGETWHGGYAQRARVKGDWLVRLPDSLSTARAMAIGTAGYTAMLCVMALERQGVAPGSGDILVTGAAGGVGGVAITLLSGLGHRVVASSRRAEAEGAYLRGLGAAEVIDAAEFSGPARPIGKERWAGVVDSVGSHTLATAISQTRYGGAVAACGMAQGLDLPGSVAPFILRSVVLAGVDSVMRPTPDRIEAWRRLGTDLDLARLDAMTEVAGLSDLPRLAAEILEGKVRGRVVIDPST</sequence>
<feature type="domain" description="Enoyl reductase (ER)" evidence="1">
    <location>
        <begin position="16"/>
        <end position="327"/>
    </location>
</feature>
<dbReference type="SUPFAM" id="SSF51735">
    <property type="entry name" value="NAD(P)-binding Rossmann-fold domains"/>
    <property type="match status" value="1"/>
</dbReference>
<evidence type="ECO:0000313" key="2">
    <source>
        <dbReference type="EMBL" id="AWM78232.1"/>
    </source>
</evidence>
<dbReference type="Gene3D" id="3.90.180.10">
    <property type="entry name" value="Medium-chain alcohol dehydrogenases, catalytic domain"/>
    <property type="match status" value="1"/>
</dbReference>
<evidence type="ECO:0000259" key="1">
    <source>
        <dbReference type="SMART" id="SM00829"/>
    </source>
</evidence>
<dbReference type="KEGG" id="phb:HYN04_11000"/>
<dbReference type="RefSeq" id="WP_110450798.1">
    <property type="nucleotide sequence ID" value="NZ_CP029479.1"/>
</dbReference>
<organism evidence="2 3">
    <name type="scientific">Phenylobacterium parvum</name>
    <dbReference type="NCBI Taxonomy" id="2201350"/>
    <lineage>
        <taxon>Bacteria</taxon>
        <taxon>Pseudomonadati</taxon>
        <taxon>Pseudomonadota</taxon>
        <taxon>Alphaproteobacteria</taxon>
        <taxon>Caulobacterales</taxon>
        <taxon>Caulobacteraceae</taxon>
        <taxon>Phenylobacterium</taxon>
    </lineage>
</organism>
<keyword evidence="3" id="KW-1185">Reference proteome</keyword>
<dbReference type="InterPro" id="IPR020843">
    <property type="entry name" value="ER"/>
</dbReference>
<dbReference type="AlphaFoldDB" id="A0A2Z3HSI4"/>
<protein>
    <submittedName>
        <fullName evidence="2">Oxidoreductase</fullName>
    </submittedName>
</protein>
<dbReference type="SMART" id="SM00829">
    <property type="entry name" value="PKS_ER"/>
    <property type="match status" value="1"/>
</dbReference>
<dbReference type="Pfam" id="PF00107">
    <property type="entry name" value="ADH_zinc_N"/>
    <property type="match status" value="1"/>
</dbReference>
<reference evidence="3" key="1">
    <citation type="submission" date="2018-05" db="EMBL/GenBank/DDBJ databases">
        <title>Genome sequencing of Phenylobacterium sp. HYN0004.</title>
        <authorList>
            <person name="Yi H."/>
            <person name="Baek C."/>
        </authorList>
    </citation>
    <scope>NUCLEOTIDE SEQUENCE [LARGE SCALE GENOMIC DNA]</scope>
    <source>
        <strain evidence="3">HYN0004</strain>
    </source>
</reference>
<dbReference type="SUPFAM" id="SSF50129">
    <property type="entry name" value="GroES-like"/>
    <property type="match status" value="1"/>
</dbReference>
<evidence type="ECO:0000313" key="3">
    <source>
        <dbReference type="Proteomes" id="UP000247763"/>
    </source>
</evidence>
<dbReference type="InterPro" id="IPR013149">
    <property type="entry name" value="ADH-like_C"/>
</dbReference>
<dbReference type="CDD" id="cd08288">
    <property type="entry name" value="MDR_yhdh"/>
    <property type="match status" value="1"/>
</dbReference>
<dbReference type="NCBIfam" id="TIGR02823">
    <property type="entry name" value="oxido_YhdH"/>
    <property type="match status" value="1"/>
</dbReference>
<dbReference type="InterPro" id="IPR051397">
    <property type="entry name" value="Zn-ADH-like_protein"/>
</dbReference>
<dbReference type="Gene3D" id="3.40.50.720">
    <property type="entry name" value="NAD(P)-binding Rossmann-like Domain"/>
    <property type="match status" value="1"/>
</dbReference>
<dbReference type="PANTHER" id="PTHR43677">
    <property type="entry name" value="SHORT-CHAIN DEHYDROGENASE/REDUCTASE"/>
    <property type="match status" value="1"/>
</dbReference>
<proteinExistence type="predicted"/>
<accession>A0A2Z3HSI4</accession>
<dbReference type="Proteomes" id="UP000247763">
    <property type="component" value="Chromosome"/>
</dbReference>
<dbReference type="GO" id="GO:0043957">
    <property type="term" value="F:acryloyl-CoA reductase (NADPH) activity"/>
    <property type="evidence" value="ECO:0007669"/>
    <property type="project" value="TreeGrafter"/>
</dbReference>
<dbReference type="InterPro" id="IPR036291">
    <property type="entry name" value="NAD(P)-bd_dom_sf"/>
</dbReference>
<dbReference type="PANTHER" id="PTHR43677:SF1">
    <property type="entry name" value="ACRYLYL-COA REDUCTASE ACUI-RELATED"/>
    <property type="match status" value="1"/>
</dbReference>
<dbReference type="InterPro" id="IPR011032">
    <property type="entry name" value="GroES-like_sf"/>
</dbReference>
<dbReference type="InterPro" id="IPR014188">
    <property type="entry name" value="Acrylyl-CoA_reductase_AcuI"/>
</dbReference>
<dbReference type="OrthoDB" id="9782155at2"/>
<dbReference type="Pfam" id="PF08240">
    <property type="entry name" value="ADH_N"/>
    <property type="match status" value="1"/>
</dbReference>
<dbReference type="InterPro" id="IPR013154">
    <property type="entry name" value="ADH-like_N"/>
</dbReference>